<sequence length="845" mass="96888">MTPTVKFFDFTPDPKVLIALTHTPMLPLDALCELIDNAIDSFQAARLTGIRIENPLISIELPRNSDLNKNTGIIRIRDNGPGMTAEMAEKSIRAGFSGNNSYDSLGLFGMGFNISTGKFGRVTRLLTVRENEEQAIEVVIDLESINQSKNYQLPVNPVDKPRGISHGTVIEISQWWPEGNANSQFVKRLIHYGLPKVRSELGRRYATVLSKREIRIMVNGEPCEAFEHCVWGSNRYVERKGHGQIHARYDFDHIIGVQRRCGNCTALIPDEMIECPSCKSSNIRSVEEKVKGWVGIQRFDDSTEYGIDLIRNGRAIRIAEKTAFFEFVDEFKKTIMDYPIDGPFGRISGEVHLNHVPVDFLKQDFQRSSSEWQRAISYLRGESSLQPSQPGADQNKSYIYKLYQGYRRVRKPGKADLYMGYWDRDSNEPKRISRDVEKEYYQKFLEKLPGYYDDSEWWKLVEQADSPPLEELVDCPECSAQNLKEHDTCNVCGYILIGKPCINPDCKHEIPKSAYSCPECGMSQVPKIEEPWTCHVCGTKNRAAEKSCTSCSEKKGTENTLSKEFLSQNANKSDDLSIPGCSIMLADGVYSSPVNVNVFITQLPIKSIQQTDGIPLIVFKEEEIDVYLDKTHKLFKSFQIRPEQMIAAEVALYIYDMNRRLSGKQYHGRHALSTIEWQILNSRWSDKLEDSPDKIREEVYRFFIQLKEKLPELLKETATDIFDEMDEEQKRAMVDNMLNQNADISRLGEMKETGLFLLYIDEAVITDIFKKYPHVFFDGGIWEVAYSSPAELNDTILHKAQIRIRNIYLNCLNDMVNYIKYRSTETGISQKTRLSLEFLQQKVIK</sequence>
<dbReference type="GO" id="GO:0008270">
    <property type="term" value="F:zinc ion binding"/>
    <property type="evidence" value="ECO:0007669"/>
    <property type="project" value="UniProtKB-KW"/>
</dbReference>
<name>A0A0W1APD9_9BACL</name>
<dbReference type="RefSeq" id="WP_060626951.1">
    <property type="nucleotide sequence ID" value="NZ_LCZJ02000098.1"/>
</dbReference>
<evidence type="ECO:0000313" key="6">
    <source>
        <dbReference type="Proteomes" id="UP000054709"/>
    </source>
</evidence>
<dbReference type="InterPro" id="IPR036890">
    <property type="entry name" value="HATPase_C_sf"/>
</dbReference>
<gene>
    <name evidence="5" type="ORF">UQ64_03240</name>
</gene>
<dbReference type="OrthoDB" id="9788304at2"/>
<keyword evidence="2" id="KW-0863">Zinc-finger</keyword>
<dbReference type="PROSITE" id="PS01358">
    <property type="entry name" value="ZF_RANBP2_1"/>
    <property type="match status" value="1"/>
</dbReference>
<dbReference type="Proteomes" id="UP000054709">
    <property type="component" value="Unassembled WGS sequence"/>
</dbReference>
<dbReference type="Gene3D" id="3.30.565.10">
    <property type="entry name" value="Histidine kinase-like ATPase, C-terminal domain"/>
    <property type="match status" value="1"/>
</dbReference>
<proteinExistence type="predicted"/>
<dbReference type="SUPFAM" id="SSF55874">
    <property type="entry name" value="ATPase domain of HSP90 chaperone/DNA topoisomerase II/histidine kinase"/>
    <property type="match status" value="1"/>
</dbReference>
<evidence type="ECO:0000313" key="5">
    <source>
        <dbReference type="EMBL" id="KTD83157.1"/>
    </source>
</evidence>
<evidence type="ECO:0000256" key="3">
    <source>
        <dbReference type="ARBA" id="ARBA00022833"/>
    </source>
</evidence>
<dbReference type="PROSITE" id="PS50199">
    <property type="entry name" value="ZF_RANBP2_2"/>
    <property type="match status" value="1"/>
</dbReference>
<comment type="caution">
    <text evidence="5">The sequence shown here is derived from an EMBL/GenBank/DDBJ whole genome shotgun (WGS) entry which is preliminary data.</text>
</comment>
<dbReference type="EMBL" id="LCZJ02000098">
    <property type="protein sequence ID" value="KTD83157.1"/>
    <property type="molecule type" value="Genomic_DNA"/>
</dbReference>
<organism evidence="5 6">
    <name type="scientific">Paenibacillus etheri</name>
    <dbReference type="NCBI Taxonomy" id="1306852"/>
    <lineage>
        <taxon>Bacteria</taxon>
        <taxon>Bacillati</taxon>
        <taxon>Bacillota</taxon>
        <taxon>Bacilli</taxon>
        <taxon>Bacillales</taxon>
        <taxon>Paenibacillaceae</taxon>
        <taxon>Paenibacillus</taxon>
    </lineage>
</organism>
<protein>
    <recommendedName>
        <fullName evidence="4">RanBP2-type domain-containing protein</fullName>
    </recommendedName>
</protein>
<evidence type="ECO:0000259" key="4">
    <source>
        <dbReference type="PROSITE" id="PS50199"/>
    </source>
</evidence>
<keyword evidence="1" id="KW-0479">Metal-binding</keyword>
<evidence type="ECO:0000256" key="1">
    <source>
        <dbReference type="ARBA" id="ARBA00022723"/>
    </source>
</evidence>
<keyword evidence="6" id="KW-1185">Reference proteome</keyword>
<dbReference type="InterPro" id="IPR001876">
    <property type="entry name" value="Znf_RanBP2"/>
</dbReference>
<evidence type="ECO:0000256" key="2">
    <source>
        <dbReference type="ARBA" id="ARBA00022771"/>
    </source>
</evidence>
<dbReference type="Pfam" id="PF13589">
    <property type="entry name" value="HATPase_c_3"/>
    <property type="match status" value="1"/>
</dbReference>
<keyword evidence="3" id="KW-0862">Zinc</keyword>
<feature type="domain" description="RanBP2-type" evidence="4">
    <location>
        <begin position="528"/>
        <end position="557"/>
    </location>
</feature>
<dbReference type="AlphaFoldDB" id="A0A0W1APD9"/>
<accession>A0A0W1APD9</accession>
<reference evidence="5 6" key="1">
    <citation type="journal article" date="2015" name="Int. Biodeterior. Biodegradation">
        <title>Physiological and genetic screening methods for the isolation of methyl tert-butyl ether-degrading bacteria for bioremediation purposes.</title>
        <authorList>
            <person name="Guisado I.M."/>
            <person name="Purswani J."/>
            <person name="Gonzalez Lopez J."/>
            <person name="Pozo C."/>
        </authorList>
    </citation>
    <scope>NUCLEOTIDE SEQUENCE [LARGE SCALE GENOMIC DNA]</scope>
    <source>
        <strain evidence="5 6">SH7</strain>
    </source>
</reference>